<dbReference type="PANTHER" id="PTHR34704">
    <property type="entry name" value="ATPASE"/>
    <property type="match status" value="1"/>
</dbReference>
<name>A0A182C851_9BACT</name>
<comment type="caution">
    <text evidence="3">The sequence shown here is derived from an EMBL/GenBank/DDBJ whole genome shotgun (WGS) entry which is preliminary data.</text>
</comment>
<dbReference type="PATRIC" id="fig|1453497.3.peg.759"/>
<dbReference type="RefSeq" id="WP_161484643.1">
    <property type="nucleotide sequence ID" value="NZ_JFHK01000002.1"/>
</dbReference>
<dbReference type="InterPro" id="IPR011579">
    <property type="entry name" value="ATPase_dom"/>
</dbReference>
<evidence type="ECO:0000259" key="2">
    <source>
        <dbReference type="Pfam" id="PF03008"/>
    </source>
</evidence>
<organism evidence="3 4">
    <name type="scientific">Kosmotoga arenicorallina S304</name>
    <dbReference type="NCBI Taxonomy" id="1453497"/>
    <lineage>
        <taxon>Bacteria</taxon>
        <taxon>Thermotogati</taxon>
        <taxon>Thermotogota</taxon>
        <taxon>Thermotogae</taxon>
        <taxon>Kosmotogales</taxon>
        <taxon>Kosmotogaceae</taxon>
        <taxon>Kosmotoga</taxon>
    </lineage>
</organism>
<evidence type="ECO:0000313" key="4">
    <source>
        <dbReference type="Proteomes" id="UP000077339"/>
    </source>
</evidence>
<dbReference type="SUPFAM" id="SSF52540">
    <property type="entry name" value="P-loop containing nucleoside triphosphate hydrolases"/>
    <property type="match status" value="1"/>
</dbReference>
<dbReference type="GO" id="GO:0005524">
    <property type="term" value="F:ATP binding"/>
    <property type="evidence" value="ECO:0007669"/>
    <property type="project" value="InterPro"/>
</dbReference>
<evidence type="ECO:0000259" key="1">
    <source>
        <dbReference type="Pfam" id="PF01637"/>
    </source>
</evidence>
<dbReference type="STRING" id="1453497.AT15_03830"/>
<dbReference type="EMBL" id="JFHK01000002">
    <property type="protein sequence ID" value="OAA31964.1"/>
    <property type="molecule type" value="Genomic_DNA"/>
</dbReference>
<dbReference type="Proteomes" id="UP000077339">
    <property type="component" value="Unassembled WGS sequence"/>
</dbReference>
<evidence type="ECO:0008006" key="5">
    <source>
        <dbReference type="Google" id="ProtNLM"/>
    </source>
</evidence>
<dbReference type="OrthoDB" id="9813134at2"/>
<reference evidence="3 4" key="1">
    <citation type="submission" date="2014-02" db="EMBL/GenBank/DDBJ databases">
        <title>Kosmotoga genome sequencing.</title>
        <authorList>
            <person name="Pollo S.M."/>
            <person name="Charchuk R."/>
            <person name="Nesbo C.L."/>
        </authorList>
    </citation>
    <scope>NUCLEOTIDE SEQUENCE [LARGE SCALE GENOMIC DNA]</scope>
    <source>
        <strain evidence="3 4">S304</strain>
    </source>
</reference>
<protein>
    <recommendedName>
        <fullName evidence="5">ATPase</fullName>
    </recommendedName>
</protein>
<accession>A0A182C851</accession>
<dbReference type="SUPFAM" id="SSF52980">
    <property type="entry name" value="Restriction endonuclease-like"/>
    <property type="match status" value="1"/>
</dbReference>
<gene>
    <name evidence="3" type="ORF">AT15_03830</name>
</gene>
<proteinExistence type="predicted"/>
<sequence length="453" mass="52999">MFYNRIEELNTLKKYLNSDNLEFFILYGRRRVGKTALLKKAVYGKKGIFFVGRQVTGSTLLDAFSNEVARLFNLHGATFKSWEDALRFVFQKAKDENIYLVLDEFQYLVEASPELPSIIQMLVDHEESKIKLILCSSSMSFMEKLLAYKSPVFGRKTGYMKLNPVKFEHSNDFLPDYDFHNLMKAYAITGGVPQYLNLFDTKKSISQNIIDLFLSSSAPLKEEPLFILSQELREPKIYQSILEALAFGYNRPGDIASKIGFSDSRKIQPYLHNLITLNIVQKEIPVTIKNPIRTRKGIYVISDPLFRFWYRFVFPYLQYLEFGHIEPVIEQLEKNFEQFVSFQFEKEARIFLSSTLGFDRIGRFWENDLEIDIIGKKRDQWFIGECKWRNRNITQSDLNTLYKKEKALGVKPSCYILVSKTGFKNNLEIMQNIMLVKLDRDKGWIIDKKCVLN</sequence>
<dbReference type="Pfam" id="PF03008">
    <property type="entry name" value="DUF234"/>
    <property type="match status" value="1"/>
</dbReference>
<dbReference type="PANTHER" id="PTHR34704:SF1">
    <property type="entry name" value="ATPASE"/>
    <property type="match status" value="1"/>
</dbReference>
<dbReference type="Gene3D" id="3.40.50.300">
    <property type="entry name" value="P-loop containing nucleotide triphosphate hydrolases"/>
    <property type="match status" value="1"/>
</dbReference>
<evidence type="ECO:0000313" key="3">
    <source>
        <dbReference type="EMBL" id="OAA31964.1"/>
    </source>
</evidence>
<dbReference type="InterPro" id="IPR004256">
    <property type="entry name" value="DUF234"/>
</dbReference>
<dbReference type="AlphaFoldDB" id="A0A182C851"/>
<dbReference type="Pfam" id="PF01637">
    <property type="entry name" value="ATPase_2"/>
    <property type="match status" value="1"/>
</dbReference>
<dbReference type="InterPro" id="IPR027417">
    <property type="entry name" value="P-loop_NTPase"/>
</dbReference>
<feature type="domain" description="ATPase" evidence="1">
    <location>
        <begin position="2"/>
        <end position="197"/>
    </location>
</feature>
<dbReference type="InterPro" id="IPR011335">
    <property type="entry name" value="Restrct_endonuc-II-like"/>
</dbReference>
<keyword evidence="4" id="KW-1185">Reference proteome</keyword>
<feature type="domain" description="DUF234" evidence="2">
    <location>
        <begin position="309"/>
        <end position="391"/>
    </location>
</feature>